<comment type="caution">
    <text evidence="1">The sequence shown here is derived from an EMBL/GenBank/DDBJ whole genome shotgun (WGS) entry which is preliminary data.</text>
</comment>
<proteinExistence type="predicted"/>
<reference evidence="1" key="1">
    <citation type="journal article" date="2015" name="Nature">
        <title>Complex archaea that bridge the gap between prokaryotes and eukaryotes.</title>
        <authorList>
            <person name="Spang A."/>
            <person name="Saw J.H."/>
            <person name="Jorgensen S.L."/>
            <person name="Zaremba-Niedzwiedzka K."/>
            <person name="Martijn J."/>
            <person name="Lind A.E."/>
            <person name="van Eijk R."/>
            <person name="Schleper C."/>
            <person name="Guy L."/>
            <person name="Ettema T.J."/>
        </authorList>
    </citation>
    <scope>NUCLEOTIDE SEQUENCE</scope>
</reference>
<name>A0A0F9NPH0_9ZZZZ</name>
<dbReference type="AlphaFoldDB" id="A0A0F9NPH0"/>
<accession>A0A0F9NPH0</accession>
<sequence>MFQKGDEVFVRPLQYNHGLKKFSGCAGTVESVEAAMVRCDDHAGIADLVTVLFENWDGQGGEIRENFDENDLGRNRRSIEMVTPVEWEHERRITFFDRLKTRLGK</sequence>
<dbReference type="EMBL" id="LAZR01003300">
    <property type="protein sequence ID" value="KKN19809.1"/>
    <property type="molecule type" value="Genomic_DNA"/>
</dbReference>
<gene>
    <name evidence="1" type="ORF">LCGC14_0941930</name>
</gene>
<protein>
    <submittedName>
        <fullName evidence="1">Uncharacterized protein</fullName>
    </submittedName>
</protein>
<organism evidence="1">
    <name type="scientific">marine sediment metagenome</name>
    <dbReference type="NCBI Taxonomy" id="412755"/>
    <lineage>
        <taxon>unclassified sequences</taxon>
        <taxon>metagenomes</taxon>
        <taxon>ecological metagenomes</taxon>
    </lineage>
</organism>
<evidence type="ECO:0000313" key="1">
    <source>
        <dbReference type="EMBL" id="KKN19809.1"/>
    </source>
</evidence>